<dbReference type="RefSeq" id="WP_016119115.1">
    <property type="nucleotide sequence ID" value="NZ_KB976673.1"/>
</dbReference>
<organism evidence="2 3">
    <name type="scientific">Bacillus cereus (strain VD146)</name>
    <dbReference type="NCBI Taxonomy" id="1053236"/>
    <lineage>
        <taxon>Bacteria</taxon>
        <taxon>Bacillati</taxon>
        <taxon>Bacillota</taxon>
        <taxon>Bacilli</taxon>
        <taxon>Bacillales</taxon>
        <taxon>Bacillaceae</taxon>
        <taxon>Bacillus</taxon>
        <taxon>Bacillus cereus group</taxon>
    </lineage>
</organism>
<proteinExistence type="predicted"/>
<dbReference type="Pfam" id="PF13274">
    <property type="entry name" value="SocA_Panacea"/>
    <property type="match status" value="1"/>
</dbReference>
<reference evidence="3" key="1">
    <citation type="submission" date="2012-12" db="EMBL/GenBank/DDBJ databases">
        <title>The genome sequence of Bacillus cereus VD146.</title>
        <authorList>
            <consortium name="The Broad Institute Genome Sequencing Platform"/>
            <consortium name="The Broad Institute Genome Sequencing Center for Infectious Disease"/>
            <person name="Feldgarden M."/>
            <person name="Van der Auwera G.A."/>
            <person name="Mahillon J."/>
            <person name="Duprez V."/>
            <person name="Timmery S."/>
            <person name="Mattelet C."/>
            <person name="Dierick K."/>
            <person name="Sun M."/>
            <person name="Yu Z."/>
            <person name="Zhu L."/>
            <person name="Hu X."/>
            <person name="Shank E.B."/>
            <person name="Swiecicka I."/>
            <person name="Hansen B.M."/>
            <person name="Andrup L."/>
            <person name="Walker B."/>
            <person name="Young S.K."/>
            <person name="Zeng Q."/>
            <person name="Gargeya S."/>
            <person name="Fitzgerald M."/>
            <person name="Haas B."/>
            <person name="Abouelleil A."/>
            <person name="Alvarado L."/>
            <person name="Arachchi H.M."/>
            <person name="Berlin A.M."/>
            <person name="Chapman S.B."/>
            <person name="Dewar J."/>
            <person name="Goldberg J."/>
            <person name="Griggs A."/>
            <person name="Gujja S."/>
            <person name="Hansen M."/>
            <person name="Howarth C."/>
            <person name="Imamovic A."/>
            <person name="Larimer J."/>
            <person name="McCowan C."/>
            <person name="Murphy C."/>
            <person name="Neiman D."/>
            <person name="Pearson M."/>
            <person name="Priest M."/>
            <person name="Roberts A."/>
            <person name="Saif S."/>
            <person name="Shea T."/>
            <person name="Sisk P."/>
            <person name="Sykes S."/>
            <person name="Wortman J."/>
            <person name="Nusbaum C."/>
            <person name="Birren B."/>
        </authorList>
    </citation>
    <scope>NUCLEOTIDE SEQUENCE [LARGE SCALE GENOMIC DNA]</scope>
    <source>
        <strain evidence="3">VD146</strain>
    </source>
</reference>
<evidence type="ECO:0000313" key="2">
    <source>
        <dbReference type="EMBL" id="EOP46687.1"/>
    </source>
</evidence>
<dbReference type="PATRIC" id="fig|1053236.3.peg.683"/>
<accession>R8NK43</accession>
<name>R8NK43_BACCX</name>
<dbReference type="InterPro" id="IPR025272">
    <property type="entry name" value="SocA_Panacea"/>
</dbReference>
<feature type="domain" description="Antitoxin SocA-like Panacea" evidence="1">
    <location>
        <begin position="29"/>
        <end position="121"/>
    </location>
</feature>
<dbReference type="Proteomes" id="UP000014020">
    <property type="component" value="Unassembled WGS sequence"/>
</dbReference>
<evidence type="ECO:0000313" key="3">
    <source>
        <dbReference type="Proteomes" id="UP000014020"/>
    </source>
</evidence>
<dbReference type="HOGENOM" id="CLU_110683_0_1_9"/>
<evidence type="ECO:0000259" key="1">
    <source>
        <dbReference type="Pfam" id="PF13274"/>
    </source>
</evidence>
<protein>
    <recommendedName>
        <fullName evidence="1">Antitoxin SocA-like Panacea domain-containing protein</fullName>
    </recommendedName>
</protein>
<comment type="caution">
    <text evidence="2">The sequence shown here is derived from an EMBL/GenBank/DDBJ whole genome shotgun (WGS) entry which is preliminary data.</text>
</comment>
<gene>
    <name evidence="2" type="ORF">IK1_06096</name>
</gene>
<dbReference type="EMBL" id="AHFE01000014">
    <property type="protein sequence ID" value="EOP46687.1"/>
    <property type="molecule type" value="Genomic_DNA"/>
</dbReference>
<sequence>MTVNIHNVADYFLNRVETEQGSSITHLKLQKLCYYAQAWYLAFEDEKLFGERFEAWVHGPVNPDLFQKYREYSWQNLPPVETFDSTMLTAEQLDHLDEVWEVYGRYDGKFLEDLTHQEDPWIEARDGYAPSERCNVDIDTNRMKMYYRQKSQVQ</sequence>
<dbReference type="AlphaFoldDB" id="R8NK43"/>